<keyword evidence="1" id="KW-0812">Transmembrane</keyword>
<comment type="caution">
    <text evidence="3">The sequence shown here is derived from an EMBL/GenBank/DDBJ whole genome shotgun (WGS) entry which is preliminary data.</text>
</comment>
<gene>
    <name evidence="3" type="ORF">GCM10009111_19930</name>
</gene>
<dbReference type="Pfam" id="PF01757">
    <property type="entry name" value="Acyl_transf_3"/>
    <property type="match status" value="1"/>
</dbReference>
<feature type="transmembrane region" description="Helical" evidence="1">
    <location>
        <begin position="307"/>
        <end position="326"/>
    </location>
</feature>
<evidence type="ECO:0000256" key="1">
    <source>
        <dbReference type="SAM" id="Phobius"/>
    </source>
</evidence>
<dbReference type="RefSeq" id="WP_343817315.1">
    <property type="nucleotide sequence ID" value="NZ_BAAAFA010000006.1"/>
</dbReference>
<sequence>MKTRFYEIDLLRFLSAFAVVIFHYTYTGYMEGFAKIADFEALRVLTRYAYMGINFFFIISGFVIFMSVADGSPKNFLISRFVRLFPAYWCALALTAIFTVLWGAEVFHITWPQLLANVTMVNELLGYKPIESAYWTLYIELKFYLLILIVLSLGMMKYFQHVIAITLLASFLMLFHPWAKNVDMFVAIFPHWSGYFAAGGVFYLLRRDGLNGYRSLLLLLSYAFVIKQSILFGNLMSSWFNITFNSTVIFAINTLFFALFCVTALCEKNPLRQRYFYYLGVLTYPLYLVHQHIGYMVFNLLGNQENIALVVTITVILMLLVAYLIHTQIEVKIGRRLKKTLTSKPVVTQEQAAIIKS</sequence>
<feature type="transmembrane region" description="Helical" evidence="1">
    <location>
        <begin position="217"/>
        <end position="236"/>
    </location>
</feature>
<feature type="transmembrane region" description="Helical" evidence="1">
    <location>
        <begin position="184"/>
        <end position="205"/>
    </location>
</feature>
<evidence type="ECO:0000259" key="2">
    <source>
        <dbReference type="Pfam" id="PF01757"/>
    </source>
</evidence>
<dbReference type="InterPro" id="IPR002656">
    <property type="entry name" value="Acyl_transf_3_dom"/>
</dbReference>
<feature type="domain" description="Acyltransferase 3" evidence="2">
    <location>
        <begin position="6"/>
        <end position="326"/>
    </location>
</feature>
<dbReference type="EMBL" id="BAAAFA010000006">
    <property type="protein sequence ID" value="GAA0817901.1"/>
    <property type="molecule type" value="Genomic_DNA"/>
</dbReference>
<accession>A0ABN1L7G6</accession>
<dbReference type="GO" id="GO:0016746">
    <property type="term" value="F:acyltransferase activity"/>
    <property type="evidence" value="ECO:0007669"/>
    <property type="project" value="UniProtKB-KW"/>
</dbReference>
<dbReference type="PANTHER" id="PTHR23028:SF131">
    <property type="entry name" value="BLR2367 PROTEIN"/>
    <property type="match status" value="1"/>
</dbReference>
<feature type="transmembrane region" description="Helical" evidence="1">
    <location>
        <begin position="158"/>
        <end position="178"/>
    </location>
</feature>
<keyword evidence="1" id="KW-0472">Membrane</keyword>
<dbReference type="InterPro" id="IPR050879">
    <property type="entry name" value="Acyltransferase_3"/>
</dbReference>
<keyword evidence="3" id="KW-0012">Acyltransferase</keyword>
<dbReference type="PANTHER" id="PTHR23028">
    <property type="entry name" value="ACETYLTRANSFERASE"/>
    <property type="match status" value="1"/>
</dbReference>
<feature type="transmembrane region" description="Helical" evidence="1">
    <location>
        <begin position="242"/>
        <end position="263"/>
    </location>
</feature>
<protein>
    <submittedName>
        <fullName evidence="3">Acyltransferase</fullName>
    </submittedName>
</protein>
<evidence type="ECO:0000313" key="3">
    <source>
        <dbReference type="EMBL" id="GAA0817901.1"/>
    </source>
</evidence>
<feature type="transmembrane region" description="Helical" evidence="1">
    <location>
        <begin position="12"/>
        <end position="29"/>
    </location>
</feature>
<proteinExistence type="predicted"/>
<name>A0ABN1L7G6_9GAMM</name>
<keyword evidence="4" id="KW-1185">Reference proteome</keyword>
<feature type="transmembrane region" description="Helical" evidence="1">
    <location>
        <begin position="81"/>
        <end position="104"/>
    </location>
</feature>
<dbReference type="Proteomes" id="UP001500021">
    <property type="component" value="Unassembled WGS sequence"/>
</dbReference>
<keyword evidence="3" id="KW-0808">Transferase</keyword>
<reference evidence="3 4" key="1">
    <citation type="journal article" date="2019" name="Int. J. Syst. Evol. Microbiol.">
        <title>The Global Catalogue of Microorganisms (GCM) 10K type strain sequencing project: providing services to taxonomists for standard genome sequencing and annotation.</title>
        <authorList>
            <consortium name="The Broad Institute Genomics Platform"/>
            <consortium name="The Broad Institute Genome Sequencing Center for Infectious Disease"/>
            <person name="Wu L."/>
            <person name="Ma J."/>
        </authorList>
    </citation>
    <scope>NUCLEOTIDE SEQUENCE [LARGE SCALE GENOMIC DNA]</scope>
    <source>
        <strain evidence="3 4">JCM 15608</strain>
    </source>
</reference>
<organism evidence="3 4">
    <name type="scientific">Colwellia asteriadis</name>
    <dbReference type="NCBI Taxonomy" id="517723"/>
    <lineage>
        <taxon>Bacteria</taxon>
        <taxon>Pseudomonadati</taxon>
        <taxon>Pseudomonadota</taxon>
        <taxon>Gammaproteobacteria</taxon>
        <taxon>Alteromonadales</taxon>
        <taxon>Colwelliaceae</taxon>
        <taxon>Colwellia</taxon>
    </lineage>
</organism>
<evidence type="ECO:0000313" key="4">
    <source>
        <dbReference type="Proteomes" id="UP001500021"/>
    </source>
</evidence>
<feature type="transmembrane region" description="Helical" evidence="1">
    <location>
        <begin position="49"/>
        <end position="69"/>
    </location>
</feature>
<feature type="transmembrane region" description="Helical" evidence="1">
    <location>
        <begin position="132"/>
        <end position="151"/>
    </location>
</feature>
<feature type="transmembrane region" description="Helical" evidence="1">
    <location>
        <begin position="275"/>
        <end position="295"/>
    </location>
</feature>
<keyword evidence="1" id="KW-1133">Transmembrane helix</keyword>